<dbReference type="AlphaFoldDB" id="A0A1S2LXQ2"/>
<dbReference type="RefSeq" id="WP_071308014.1">
    <property type="nucleotide sequence ID" value="NZ_MLQR01000001.1"/>
</dbReference>
<dbReference type="Pfam" id="PF11738">
    <property type="entry name" value="DUF3298"/>
    <property type="match status" value="1"/>
</dbReference>
<dbReference type="Proteomes" id="UP000179524">
    <property type="component" value="Unassembled WGS sequence"/>
</dbReference>
<sequence length="572" mass="65682">MDINNNFLYTASLKTKDGTKWGYINESGEFEIKPHFDFANDFQSNGLAVVKTKQRYGCINVKGNFVIPPKFEAINEFSEGRATVVLDNGYHVIDERGLLLNSKPFNFISMYQDGRALFSDIDTDGKFKYGYLNKAGNVVIPLQYEMASDFKDGMAVVKIKEDTFSLIDINGGEIISFFYNYVGNYGENMLSFRKNVKGKYGYVNTEGTIVIQPSYTSAQPFENGRAVVNAAEDFGNKFGLINKKGAYIIKPIYNDITILGEHRVAVGKAINEQRPYLGSKYAVANWKGEVLTDFKYNHISLFDQGIASVSEDEKAYFIDRSGNRARGLPIVKNADSVTLVGKLVRVLENTRVSYVDRKGKLIWKQNTIIPLTKRYRILEKKYKPNKDYVLYYPQLDGLKIGVIEIVVNKRLKLLSKFKKIEQNEQLDYSYTGDFNVTFFKKNLLVMELYGYEYYFGAAHGMPNKTFVNINLINGRFYELENLFKKDSDYVERLSEIIGHMIKNDPKYDYVFPGAYKGISKNQPFYVEEEFLVIYFEPYEIGPYAAGFPTFKIPFLKIMDIIDTKGEFWLSFH</sequence>
<dbReference type="PANTHER" id="PTHR37841:SF1">
    <property type="entry name" value="DUF3298 DOMAIN-CONTAINING PROTEIN"/>
    <property type="match status" value="1"/>
</dbReference>
<name>A0A1S2LXQ2_9BACI</name>
<dbReference type="OrthoDB" id="5637at2"/>
<dbReference type="Gene3D" id="3.30.565.40">
    <property type="entry name" value="Fervidobacterium nodosum Rt17-B1 like"/>
    <property type="match status" value="1"/>
</dbReference>
<evidence type="ECO:0000313" key="2">
    <source>
        <dbReference type="EMBL" id="OIJ17288.1"/>
    </source>
</evidence>
<organism evidence="2 3">
    <name type="scientific">Anaerobacillus alkalilacustris</name>
    <dbReference type="NCBI Taxonomy" id="393763"/>
    <lineage>
        <taxon>Bacteria</taxon>
        <taxon>Bacillati</taxon>
        <taxon>Bacillota</taxon>
        <taxon>Bacilli</taxon>
        <taxon>Bacillales</taxon>
        <taxon>Bacillaceae</taxon>
        <taxon>Anaerobacillus</taxon>
    </lineage>
</organism>
<proteinExistence type="predicted"/>
<reference evidence="2 3" key="1">
    <citation type="submission" date="2016-10" db="EMBL/GenBank/DDBJ databases">
        <title>Draft genome sequences of four alkaliphilic bacteria belonging to the Anaerobacillus genus.</title>
        <authorList>
            <person name="Bassil N.M."/>
            <person name="Lloyd J.R."/>
        </authorList>
    </citation>
    <scope>NUCLEOTIDE SEQUENCE [LARGE SCALE GENOMIC DNA]</scope>
    <source>
        <strain evidence="2 3">DSM 18345</strain>
    </source>
</reference>
<dbReference type="InterPro" id="IPR037126">
    <property type="entry name" value="PdaC/RsiV-like_sf"/>
</dbReference>
<dbReference type="Gene3D" id="3.90.640.20">
    <property type="entry name" value="Heat-shock cognate protein, ATPase"/>
    <property type="match status" value="1"/>
</dbReference>
<protein>
    <recommendedName>
        <fullName evidence="1">DUF3298 domain-containing protein</fullName>
    </recommendedName>
</protein>
<evidence type="ECO:0000313" key="3">
    <source>
        <dbReference type="Proteomes" id="UP000179524"/>
    </source>
</evidence>
<keyword evidence="3" id="KW-1185">Reference proteome</keyword>
<accession>A0A1S2LXQ2</accession>
<dbReference type="InterPro" id="IPR021729">
    <property type="entry name" value="DUF3298"/>
</dbReference>
<comment type="caution">
    <text evidence="2">The sequence shown here is derived from an EMBL/GenBank/DDBJ whole genome shotgun (WGS) entry which is preliminary data.</text>
</comment>
<dbReference type="InterPro" id="IPR032774">
    <property type="entry name" value="WG_beta_rep"/>
</dbReference>
<feature type="domain" description="DUF3298" evidence="1">
    <location>
        <begin position="480"/>
        <end position="554"/>
    </location>
</feature>
<dbReference type="EMBL" id="MLQR01000001">
    <property type="protein sequence ID" value="OIJ17288.1"/>
    <property type="molecule type" value="Genomic_DNA"/>
</dbReference>
<dbReference type="PANTHER" id="PTHR37841">
    <property type="entry name" value="GLR2918 PROTEIN"/>
    <property type="match status" value="1"/>
</dbReference>
<dbReference type="Pfam" id="PF14903">
    <property type="entry name" value="WG_beta_rep"/>
    <property type="match status" value="6"/>
</dbReference>
<gene>
    <name evidence="2" type="ORF">BKP37_01935</name>
</gene>
<evidence type="ECO:0000259" key="1">
    <source>
        <dbReference type="Pfam" id="PF11738"/>
    </source>
</evidence>